<keyword evidence="3" id="KW-1185">Reference proteome</keyword>
<protein>
    <submittedName>
        <fullName evidence="2">Uncharacterized protein</fullName>
    </submittedName>
</protein>
<dbReference type="Proteomes" id="UP000032142">
    <property type="component" value="Unassembled WGS sequence"/>
</dbReference>
<evidence type="ECO:0000313" key="2">
    <source>
        <dbReference type="EMBL" id="KHF98286.1"/>
    </source>
</evidence>
<name>A0A0B0MD63_GOSAR</name>
<gene>
    <name evidence="2" type="ORF">F383_37621</name>
</gene>
<organism evidence="2 3">
    <name type="scientific">Gossypium arboreum</name>
    <name type="common">Tree cotton</name>
    <name type="synonym">Gossypium nanking</name>
    <dbReference type="NCBI Taxonomy" id="29729"/>
    <lineage>
        <taxon>Eukaryota</taxon>
        <taxon>Viridiplantae</taxon>
        <taxon>Streptophyta</taxon>
        <taxon>Embryophyta</taxon>
        <taxon>Tracheophyta</taxon>
        <taxon>Spermatophyta</taxon>
        <taxon>Magnoliopsida</taxon>
        <taxon>eudicotyledons</taxon>
        <taxon>Gunneridae</taxon>
        <taxon>Pentapetalae</taxon>
        <taxon>rosids</taxon>
        <taxon>malvids</taxon>
        <taxon>Malvales</taxon>
        <taxon>Malvaceae</taxon>
        <taxon>Malvoideae</taxon>
        <taxon>Gossypium</taxon>
    </lineage>
</organism>
<dbReference type="AlphaFoldDB" id="A0A0B0MD63"/>
<comment type="caution">
    <text evidence="2">The sequence shown here is derived from an EMBL/GenBank/DDBJ whole genome shotgun (WGS) entry which is preliminary data.</text>
</comment>
<reference evidence="3" key="1">
    <citation type="submission" date="2014-09" db="EMBL/GenBank/DDBJ databases">
        <authorList>
            <person name="Mudge J."/>
            <person name="Ramaraj T."/>
            <person name="Lindquist I.E."/>
            <person name="Bharti A.K."/>
            <person name="Sundararajan A."/>
            <person name="Cameron C.T."/>
            <person name="Woodward J.E."/>
            <person name="May G.D."/>
            <person name="Brubaker C."/>
            <person name="Broadhvest J."/>
            <person name="Wilkins T.A."/>
        </authorList>
    </citation>
    <scope>NUCLEOTIDE SEQUENCE</scope>
    <source>
        <strain evidence="3">cv. AKA8401</strain>
    </source>
</reference>
<accession>A0A0B0MD63</accession>
<evidence type="ECO:0000313" key="3">
    <source>
        <dbReference type="Proteomes" id="UP000032142"/>
    </source>
</evidence>
<sequence length="83" mass="9172">MSLGRPHSRTWACARPFGQVSFDHGNAFNPSLAMDTEEHRRVKGMRNGPKTEKMGQSTKSTRPGSPHKAKPHDRVNLADSSMA</sequence>
<evidence type="ECO:0000256" key="1">
    <source>
        <dbReference type="SAM" id="MobiDB-lite"/>
    </source>
</evidence>
<feature type="region of interest" description="Disordered" evidence="1">
    <location>
        <begin position="36"/>
        <end position="83"/>
    </location>
</feature>
<proteinExistence type="predicted"/>
<feature type="compositionally biased region" description="Polar residues" evidence="1">
    <location>
        <begin position="54"/>
        <end position="63"/>
    </location>
</feature>
<dbReference type="EMBL" id="JRRC01035041">
    <property type="protein sequence ID" value="KHF98286.1"/>
    <property type="molecule type" value="Genomic_DNA"/>
</dbReference>